<reference evidence="2" key="1">
    <citation type="submission" date="2018-05" db="EMBL/GenBank/DDBJ databases">
        <authorList>
            <person name="Lanie J.A."/>
            <person name="Ng W.-L."/>
            <person name="Kazmierczak K.M."/>
            <person name="Andrzejewski T.M."/>
            <person name="Davidsen T.M."/>
            <person name="Wayne K.J."/>
            <person name="Tettelin H."/>
            <person name="Glass J.I."/>
            <person name="Rusch D."/>
            <person name="Podicherti R."/>
            <person name="Tsui H.-C.T."/>
            <person name="Winkler M.E."/>
        </authorList>
    </citation>
    <scope>NUCLEOTIDE SEQUENCE</scope>
</reference>
<sequence>MGRSIIEISYSILIFIKSIIFFIFDSFCLLLVKKQTTHQIVLLIRQDAIGDFVL</sequence>
<feature type="transmembrane region" description="Helical" evidence="1">
    <location>
        <begin position="12"/>
        <end position="32"/>
    </location>
</feature>
<keyword evidence="1" id="KW-1133">Transmembrane helix</keyword>
<dbReference type="AlphaFoldDB" id="A0A383DHU2"/>
<name>A0A383DHU2_9ZZZZ</name>
<evidence type="ECO:0000256" key="1">
    <source>
        <dbReference type="SAM" id="Phobius"/>
    </source>
</evidence>
<accession>A0A383DHU2</accession>
<proteinExistence type="predicted"/>
<evidence type="ECO:0000313" key="2">
    <source>
        <dbReference type="EMBL" id="SVE43889.1"/>
    </source>
</evidence>
<feature type="non-terminal residue" evidence="2">
    <location>
        <position position="54"/>
    </location>
</feature>
<gene>
    <name evidence="2" type="ORF">METZ01_LOCUS496743</name>
</gene>
<keyword evidence="1" id="KW-0472">Membrane</keyword>
<keyword evidence="1" id="KW-0812">Transmembrane</keyword>
<protein>
    <submittedName>
        <fullName evidence="2">Uncharacterized protein</fullName>
    </submittedName>
</protein>
<organism evidence="2">
    <name type="scientific">marine metagenome</name>
    <dbReference type="NCBI Taxonomy" id="408172"/>
    <lineage>
        <taxon>unclassified sequences</taxon>
        <taxon>metagenomes</taxon>
        <taxon>ecological metagenomes</taxon>
    </lineage>
</organism>
<dbReference type="EMBL" id="UINC01217335">
    <property type="protein sequence ID" value="SVE43889.1"/>
    <property type="molecule type" value="Genomic_DNA"/>
</dbReference>